<evidence type="ECO:0000256" key="4">
    <source>
        <dbReference type="ARBA" id="ARBA00006511"/>
    </source>
</evidence>
<accession>A0AA88LH13</accession>
<dbReference type="Gene3D" id="1.25.40.10">
    <property type="entry name" value="Tetratricopeptide repeat domain"/>
    <property type="match status" value="1"/>
</dbReference>
<gene>
    <name evidence="15" type="ORF">QYM36_007452</name>
</gene>
<evidence type="ECO:0000259" key="14">
    <source>
        <dbReference type="PROSITE" id="PS51471"/>
    </source>
</evidence>
<keyword evidence="11" id="KW-0408">Iron</keyword>
<dbReference type="GO" id="GO:0031418">
    <property type="term" value="F:L-ascorbic acid binding"/>
    <property type="evidence" value="ECO:0007669"/>
    <property type="project" value="UniProtKB-KW"/>
</dbReference>
<evidence type="ECO:0000256" key="12">
    <source>
        <dbReference type="ARBA" id="ARBA00023180"/>
    </source>
</evidence>
<comment type="caution">
    <text evidence="15">The sequence shown here is derived from an EMBL/GenBank/DDBJ whole genome shotgun (WGS) entry which is preliminary data.</text>
</comment>
<keyword evidence="13" id="KW-1133">Transmembrane helix</keyword>
<evidence type="ECO:0000313" key="16">
    <source>
        <dbReference type="Proteomes" id="UP001187531"/>
    </source>
</evidence>
<evidence type="ECO:0000256" key="6">
    <source>
        <dbReference type="ARBA" id="ARBA00022723"/>
    </source>
</evidence>
<keyword evidence="7" id="KW-0256">Endoplasmic reticulum</keyword>
<dbReference type="InterPro" id="IPR005123">
    <property type="entry name" value="Oxoglu/Fe-dep_dioxygenase_dom"/>
</dbReference>
<protein>
    <recommendedName>
        <fullName evidence="5">procollagen-proline 4-dioxygenase</fullName>
        <ecNumber evidence="5">1.14.11.2</ecNumber>
    </recommendedName>
</protein>
<organism evidence="15 16">
    <name type="scientific">Artemia franciscana</name>
    <name type="common">Brine shrimp</name>
    <name type="synonym">Artemia sanfranciscana</name>
    <dbReference type="NCBI Taxonomy" id="6661"/>
    <lineage>
        <taxon>Eukaryota</taxon>
        <taxon>Metazoa</taxon>
        <taxon>Ecdysozoa</taxon>
        <taxon>Arthropoda</taxon>
        <taxon>Crustacea</taxon>
        <taxon>Branchiopoda</taxon>
        <taxon>Anostraca</taxon>
        <taxon>Artemiidae</taxon>
        <taxon>Artemia</taxon>
    </lineage>
</organism>
<name>A0AA88LH13_ARTSF</name>
<evidence type="ECO:0000256" key="9">
    <source>
        <dbReference type="ARBA" id="ARBA00022964"/>
    </source>
</evidence>
<dbReference type="GO" id="GO:0004656">
    <property type="term" value="F:procollagen-proline 4-dioxygenase activity"/>
    <property type="evidence" value="ECO:0007669"/>
    <property type="project" value="UniProtKB-EC"/>
</dbReference>
<evidence type="ECO:0000256" key="13">
    <source>
        <dbReference type="SAM" id="Phobius"/>
    </source>
</evidence>
<evidence type="ECO:0000256" key="5">
    <source>
        <dbReference type="ARBA" id="ARBA00012269"/>
    </source>
</evidence>
<dbReference type="Pfam" id="PF08336">
    <property type="entry name" value="P4Ha_N"/>
    <property type="match status" value="1"/>
</dbReference>
<keyword evidence="16" id="KW-1185">Reference proteome</keyword>
<dbReference type="EC" id="1.14.11.2" evidence="5"/>
<keyword evidence="9" id="KW-0223">Dioxygenase</keyword>
<reference evidence="15" key="1">
    <citation type="submission" date="2023-07" db="EMBL/GenBank/DDBJ databases">
        <title>Chromosome-level genome assembly of Artemia franciscana.</title>
        <authorList>
            <person name="Jo E."/>
        </authorList>
    </citation>
    <scope>NUCLEOTIDE SEQUENCE</scope>
    <source>
        <tissue evidence="15">Whole body</tissue>
    </source>
</reference>
<evidence type="ECO:0000256" key="7">
    <source>
        <dbReference type="ARBA" id="ARBA00022824"/>
    </source>
</evidence>
<evidence type="ECO:0000256" key="2">
    <source>
        <dbReference type="ARBA" id="ARBA00002035"/>
    </source>
</evidence>
<comment type="subcellular location">
    <subcellularLocation>
        <location evidence="3">Endoplasmic reticulum lumen</location>
    </subcellularLocation>
</comment>
<keyword evidence="12" id="KW-0325">Glycoprotein</keyword>
<evidence type="ECO:0000256" key="11">
    <source>
        <dbReference type="ARBA" id="ARBA00023004"/>
    </source>
</evidence>
<dbReference type="InterPro" id="IPR006620">
    <property type="entry name" value="Pro_4_hyd_alph"/>
</dbReference>
<dbReference type="InterPro" id="IPR011990">
    <property type="entry name" value="TPR-like_helical_dom_sf"/>
</dbReference>
<dbReference type="Gene3D" id="6.10.140.1460">
    <property type="match status" value="1"/>
</dbReference>
<dbReference type="EMBL" id="JAVRJZ010000001">
    <property type="protein sequence ID" value="KAK2726614.1"/>
    <property type="molecule type" value="Genomic_DNA"/>
</dbReference>
<proteinExistence type="inferred from homology"/>
<dbReference type="InterPro" id="IPR045054">
    <property type="entry name" value="P4HA-like"/>
</dbReference>
<evidence type="ECO:0000256" key="10">
    <source>
        <dbReference type="ARBA" id="ARBA00023002"/>
    </source>
</evidence>
<keyword evidence="6" id="KW-0479">Metal-binding</keyword>
<keyword evidence="10" id="KW-0560">Oxidoreductase</keyword>
<dbReference type="InterPro" id="IPR044862">
    <property type="entry name" value="Pro_4_hyd_alph_FE2OG_OXY"/>
</dbReference>
<evidence type="ECO:0000256" key="8">
    <source>
        <dbReference type="ARBA" id="ARBA00022896"/>
    </source>
</evidence>
<comment type="similarity">
    <text evidence="4">Belongs to the P4HA family.</text>
</comment>
<feature type="transmembrane region" description="Helical" evidence="13">
    <location>
        <begin position="20"/>
        <end position="43"/>
    </location>
</feature>
<sequence>MKLIIAQQCQLYLYILQRVFYFLFHIMKETTSVIIWLLLVLFLRQNTCDDVFAATSDLENLLLLEMDIVRDLKEMRPQLNGSFSAIDRYLEEYTKAKEYLDSSSMSYETFIGHPVNAFHLIRRMVISYREIKKALLNATAKGNLSRIIEKTKLVTLDDTALPTTTDLSGAANSIAVLQSAYRLNVSEFVRGNIQVIGKELNHVGQPLNARDCLFIGKHAFNKGLYDRAVEWLKACLQVATEEDELTAKRKEIEPFLATAIRVHDEVLQKKGPLGKGWRTNTEPFNKKKYKAKNVKSSPKTREEIEDLIPTNATVLSEQDELEIFHRLCRGEQIRTDMQLKDLHCKLFKPHPYYFLQPIKLEEISKSPIITAMKDFMTDQEISALKTAAKKLQRSQHTSRFGGYQASDKRTSKQAWVTHRNNPIIKRFTDKIGWAVKLNPYPENFGSEYFQVANYGIGGRYIPHTDYGNTSPLMPEKDLPFHSGERIATFMAYLEDVPEGGATAFTLAGVSVWPEKGSAVFWFNLKTSGEGDYRTRHGGCPVLKGSKWICNKWFHERQQLFHRPCSIHKEDIFGIS</sequence>
<dbReference type="GO" id="GO:0005788">
    <property type="term" value="C:endoplasmic reticulum lumen"/>
    <property type="evidence" value="ECO:0007669"/>
    <property type="project" value="UniProtKB-SubCell"/>
</dbReference>
<comment type="function">
    <text evidence="2">Catalyzes the post-translational formation of 4-hydroxyproline in -Xaa-Pro-Gly- sequences in collagens and other proteins.</text>
</comment>
<evidence type="ECO:0000256" key="1">
    <source>
        <dbReference type="ARBA" id="ARBA00001961"/>
    </source>
</evidence>
<dbReference type="Pfam" id="PF13640">
    <property type="entry name" value="2OG-FeII_Oxy_3"/>
    <property type="match status" value="1"/>
</dbReference>
<keyword evidence="8" id="KW-0847">Vitamin C</keyword>
<evidence type="ECO:0000313" key="15">
    <source>
        <dbReference type="EMBL" id="KAK2726614.1"/>
    </source>
</evidence>
<dbReference type="PANTHER" id="PTHR10869">
    <property type="entry name" value="PROLYL 4-HYDROXYLASE ALPHA SUBUNIT"/>
    <property type="match status" value="1"/>
</dbReference>
<dbReference type="Gene3D" id="2.60.120.620">
    <property type="entry name" value="q2cbj1_9rhob like domain"/>
    <property type="match status" value="1"/>
</dbReference>
<dbReference type="Proteomes" id="UP001187531">
    <property type="component" value="Unassembled WGS sequence"/>
</dbReference>
<dbReference type="AlphaFoldDB" id="A0AA88LH13"/>
<dbReference type="SMART" id="SM00702">
    <property type="entry name" value="P4Hc"/>
    <property type="match status" value="1"/>
</dbReference>
<dbReference type="InterPro" id="IPR013547">
    <property type="entry name" value="P4H_N"/>
</dbReference>
<keyword evidence="13" id="KW-0812">Transmembrane</keyword>
<dbReference type="PROSITE" id="PS51471">
    <property type="entry name" value="FE2OG_OXY"/>
    <property type="match status" value="1"/>
</dbReference>
<feature type="domain" description="Fe2OG dioxygenase" evidence="14">
    <location>
        <begin position="445"/>
        <end position="555"/>
    </location>
</feature>
<comment type="cofactor">
    <cofactor evidence="1">
        <name>L-ascorbate</name>
        <dbReference type="ChEBI" id="CHEBI:38290"/>
    </cofactor>
</comment>
<dbReference type="GO" id="GO:0005506">
    <property type="term" value="F:iron ion binding"/>
    <property type="evidence" value="ECO:0007669"/>
    <property type="project" value="InterPro"/>
</dbReference>
<keyword evidence="13" id="KW-0472">Membrane</keyword>
<evidence type="ECO:0000256" key="3">
    <source>
        <dbReference type="ARBA" id="ARBA00004319"/>
    </source>
</evidence>
<dbReference type="PANTHER" id="PTHR10869:SF244">
    <property type="entry name" value="PROLYL 4-HYDROXYLASE SUBUNIT ALPHA-2"/>
    <property type="match status" value="1"/>
</dbReference>